<evidence type="ECO:0000313" key="2">
    <source>
        <dbReference type="Proteomes" id="UP000326396"/>
    </source>
</evidence>
<proteinExistence type="predicted"/>
<organism evidence="1 2">
    <name type="scientific">Mikania micrantha</name>
    <name type="common">bitter vine</name>
    <dbReference type="NCBI Taxonomy" id="192012"/>
    <lineage>
        <taxon>Eukaryota</taxon>
        <taxon>Viridiplantae</taxon>
        <taxon>Streptophyta</taxon>
        <taxon>Embryophyta</taxon>
        <taxon>Tracheophyta</taxon>
        <taxon>Spermatophyta</taxon>
        <taxon>Magnoliopsida</taxon>
        <taxon>eudicotyledons</taxon>
        <taxon>Gunneridae</taxon>
        <taxon>Pentapetalae</taxon>
        <taxon>asterids</taxon>
        <taxon>campanulids</taxon>
        <taxon>Asterales</taxon>
        <taxon>Asteraceae</taxon>
        <taxon>Asteroideae</taxon>
        <taxon>Heliantheae alliance</taxon>
        <taxon>Eupatorieae</taxon>
        <taxon>Mikania</taxon>
    </lineage>
</organism>
<reference evidence="1 2" key="1">
    <citation type="submission" date="2019-05" db="EMBL/GenBank/DDBJ databases">
        <title>Mikania micrantha, genome provides insights into the molecular mechanism of rapid growth.</title>
        <authorList>
            <person name="Liu B."/>
        </authorList>
    </citation>
    <scope>NUCLEOTIDE SEQUENCE [LARGE SCALE GENOMIC DNA]</scope>
    <source>
        <strain evidence="1">NLD-2019</strain>
        <tissue evidence="1">Leaf</tissue>
    </source>
</reference>
<keyword evidence="2" id="KW-1185">Reference proteome</keyword>
<comment type="caution">
    <text evidence="1">The sequence shown here is derived from an EMBL/GenBank/DDBJ whole genome shotgun (WGS) entry which is preliminary data.</text>
</comment>
<accession>A0A5N6PKH1</accession>
<name>A0A5N6PKH1_9ASTR</name>
<dbReference type="AlphaFoldDB" id="A0A5N6PKH1"/>
<gene>
    <name evidence="1" type="ORF">E3N88_09634</name>
</gene>
<dbReference type="Proteomes" id="UP000326396">
    <property type="component" value="Linkage Group LG12"/>
</dbReference>
<evidence type="ECO:0000313" key="1">
    <source>
        <dbReference type="EMBL" id="KAD6454928.1"/>
    </source>
</evidence>
<sequence>MNWDVDDDPCMFCRSKFHWIEDCPVFLRRYEAYQDCESDSIRRKGYMMENYKNDVDSFSCYLNYEPHSPSPQSYYQSNDGYYGYSYQHKYQSEVETKSCNLRQDWEYNNYELDIEPSLSYNEEYDYDYPHLAYKCTQDYDHESRSSNVKLGNLQRNSIMDALKDMKKENEVKDKTIGALLEKVGHLVEELTRIKALEMIVDNNTTNIPPFVEEVPLTLLIVDDKVENITNISEQYMRGVHQTVYITPLMSIMRKEIWTWHVNYRAFNGNSAGKCAFMPSCGYVTYTLIIRAKVWTRGINHRAYDGNSGGKCSIRPP</sequence>
<dbReference type="EMBL" id="SZYD01000004">
    <property type="protein sequence ID" value="KAD6454928.1"/>
    <property type="molecule type" value="Genomic_DNA"/>
</dbReference>
<protein>
    <submittedName>
        <fullName evidence="1">Uncharacterized protein</fullName>
    </submittedName>
</protein>